<gene>
    <name evidence="3" type="ORF">Q765_02985</name>
</gene>
<sequence length="123" mass="14044">MRKLYFGAAALWTVFVTVCCLVSMHNFDSVPVHDGYTDKYVHCTFYFVFTVLWYMFLKTGTAVNTKKQRLWAFLLAVIYGIFIEGCQQFFTQDRSADITDVAANTTGAALAVLVLWLLSKMKK</sequence>
<feature type="transmembrane region" description="Helical" evidence="1">
    <location>
        <begin position="69"/>
        <end position="90"/>
    </location>
</feature>
<name>A0A0A2MI85_9FLAO</name>
<dbReference type="AlphaFoldDB" id="A0A0A2MI85"/>
<dbReference type="eggNOG" id="COG5652">
    <property type="taxonomic scope" value="Bacteria"/>
</dbReference>
<evidence type="ECO:0000313" key="4">
    <source>
        <dbReference type="Proteomes" id="UP000030152"/>
    </source>
</evidence>
<organism evidence="3 4">
    <name type="scientific">Flavobacterium rivuli WB 3.3-2 = DSM 21788</name>
    <dbReference type="NCBI Taxonomy" id="1121895"/>
    <lineage>
        <taxon>Bacteria</taxon>
        <taxon>Pseudomonadati</taxon>
        <taxon>Bacteroidota</taxon>
        <taxon>Flavobacteriia</taxon>
        <taxon>Flavobacteriales</taxon>
        <taxon>Flavobacteriaceae</taxon>
        <taxon>Flavobacterium</taxon>
    </lineage>
</organism>
<proteinExistence type="predicted"/>
<dbReference type="NCBIfam" id="NF037970">
    <property type="entry name" value="vanZ_1"/>
    <property type="match status" value="1"/>
</dbReference>
<keyword evidence="1" id="KW-0812">Transmembrane</keyword>
<dbReference type="PANTHER" id="PTHR28008">
    <property type="entry name" value="DOMAIN PROTEIN, PUTATIVE (AFU_ORTHOLOGUE AFUA_3G10980)-RELATED"/>
    <property type="match status" value="1"/>
</dbReference>
<dbReference type="OrthoDB" id="5472246at2"/>
<dbReference type="RefSeq" id="WP_026299908.1">
    <property type="nucleotide sequence ID" value="NZ_JRLX01000002.1"/>
</dbReference>
<dbReference type="EMBL" id="JRLX01000002">
    <property type="protein sequence ID" value="KGO88040.1"/>
    <property type="molecule type" value="Genomic_DNA"/>
</dbReference>
<feature type="domain" description="VanZ-like" evidence="2">
    <location>
        <begin position="45"/>
        <end position="118"/>
    </location>
</feature>
<keyword evidence="1" id="KW-0472">Membrane</keyword>
<keyword evidence="1" id="KW-1133">Transmembrane helix</keyword>
<feature type="transmembrane region" description="Helical" evidence="1">
    <location>
        <begin position="39"/>
        <end position="57"/>
    </location>
</feature>
<protein>
    <recommendedName>
        <fullName evidence="2">VanZ-like domain-containing protein</fullName>
    </recommendedName>
</protein>
<reference evidence="3 4" key="1">
    <citation type="submission" date="2013-09" db="EMBL/GenBank/DDBJ databases">
        <authorList>
            <person name="Zeng Z."/>
            <person name="Chen C."/>
        </authorList>
    </citation>
    <scope>NUCLEOTIDE SEQUENCE [LARGE SCALE GENOMIC DNA]</scope>
    <source>
        <strain evidence="3 4">WB 3.3-2</strain>
    </source>
</reference>
<evidence type="ECO:0000256" key="1">
    <source>
        <dbReference type="SAM" id="Phobius"/>
    </source>
</evidence>
<evidence type="ECO:0000313" key="3">
    <source>
        <dbReference type="EMBL" id="KGO88040.1"/>
    </source>
</evidence>
<keyword evidence="4" id="KW-1185">Reference proteome</keyword>
<dbReference type="Proteomes" id="UP000030152">
    <property type="component" value="Unassembled WGS sequence"/>
</dbReference>
<dbReference type="Pfam" id="PF04892">
    <property type="entry name" value="VanZ"/>
    <property type="match status" value="1"/>
</dbReference>
<evidence type="ECO:0000259" key="2">
    <source>
        <dbReference type="Pfam" id="PF04892"/>
    </source>
</evidence>
<comment type="caution">
    <text evidence="3">The sequence shown here is derived from an EMBL/GenBank/DDBJ whole genome shotgun (WGS) entry which is preliminary data.</text>
</comment>
<dbReference type="PANTHER" id="PTHR28008:SF1">
    <property type="entry name" value="DOMAIN PROTEIN, PUTATIVE (AFU_ORTHOLOGUE AFUA_3G10980)-RELATED"/>
    <property type="match status" value="1"/>
</dbReference>
<dbReference type="InterPro" id="IPR006976">
    <property type="entry name" value="VanZ-like"/>
</dbReference>
<dbReference type="STRING" id="1121895.GCA_000378485_01178"/>
<accession>A0A0A2MI85</accession>
<feature type="transmembrane region" description="Helical" evidence="1">
    <location>
        <begin position="102"/>
        <end position="119"/>
    </location>
</feature>